<evidence type="ECO:0000313" key="4">
    <source>
        <dbReference type="EMBL" id="HIT98269.1"/>
    </source>
</evidence>
<dbReference type="PANTHER" id="PTHR30570:SF1">
    <property type="entry name" value="PHOSPHATE-BINDING PROTEIN PSTS"/>
    <property type="match status" value="1"/>
</dbReference>
<keyword evidence="1 2" id="KW-0732">Signal</keyword>
<dbReference type="Gene3D" id="3.40.190.10">
    <property type="entry name" value="Periplasmic binding protein-like II"/>
    <property type="match status" value="2"/>
</dbReference>
<dbReference type="Proteomes" id="UP000824161">
    <property type="component" value="Unassembled WGS sequence"/>
</dbReference>
<comment type="caution">
    <text evidence="4">The sequence shown here is derived from an EMBL/GenBank/DDBJ whole genome shotgun (WGS) entry which is preliminary data.</text>
</comment>
<organism evidence="4 5">
    <name type="scientific">Candidatus Merdimorpha stercoravium</name>
    <dbReference type="NCBI Taxonomy" id="2840863"/>
    <lineage>
        <taxon>Bacteria</taxon>
        <taxon>Pseudomonadati</taxon>
        <taxon>Bacteroidota</taxon>
        <taxon>Flavobacteriia</taxon>
        <taxon>Flavobacteriales</taxon>
        <taxon>Candidatus Merdimorpha</taxon>
    </lineage>
</organism>
<evidence type="ECO:0000256" key="2">
    <source>
        <dbReference type="SAM" id="SignalP"/>
    </source>
</evidence>
<dbReference type="PROSITE" id="PS51257">
    <property type="entry name" value="PROKAR_LIPOPROTEIN"/>
    <property type="match status" value="1"/>
</dbReference>
<dbReference type="SUPFAM" id="SSF53850">
    <property type="entry name" value="Periplasmic binding protein-like II"/>
    <property type="match status" value="1"/>
</dbReference>
<gene>
    <name evidence="4" type="ORF">IAC44_05450</name>
</gene>
<proteinExistence type="predicted"/>
<dbReference type="PANTHER" id="PTHR30570">
    <property type="entry name" value="PERIPLASMIC PHOSPHATE BINDING COMPONENT OF PHOSPHATE ABC TRANSPORTER"/>
    <property type="match status" value="1"/>
</dbReference>
<name>A0A9D1KUB2_9FLAO</name>
<evidence type="ECO:0000256" key="1">
    <source>
        <dbReference type="ARBA" id="ARBA00022729"/>
    </source>
</evidence>
<accession>A0A9D1KUB2</accession>
<feature type="signal peptide" evidence="2">
    <location>
        <begin position="1"/>
        <end position="26"/>
    </location>
</feature>
<feature type="chain" id="PRO_5038866188" evidence="2">
    <location>
        <begin position="27"/>
        <end position="323"/>
    </location>
</feature>
<dbReference type="Pfam" id="PF12849">
    <property type="entry name" value="PBP_like_2"/>
    <property type="match status" value="1"/>
</dbReference>
<dbReference type="InterPro" id="IPR024370">
    <property type="entry name" value="PBP_domain"/>
</dbReference>
<evidence type="ECO:0000313" key="5">
    <source>
        <dbReference type="Proteomes" id="UP000824161"/>
    </source>
</evidence>
<reference evidence="4" key="1">
    <citation type="submission" date="2020-10" db="EMBL/GenBank/DDBJ databases">
        <authorList>
            <person name="Gilroy R."/>
        </authorList>
    </citation>
    <scope>NUCLEOTIDE SEQUENCE</scope>
    <source>
        <strain evidence="4">1383</strain>
    </source>
</reference>
<evidence type="ECO:0000259" key="3">
    <source>
        <dbReference type="Pfam" id="PF12849"/>
    </source>
</evidence>
<sequence>MKDFIQHFKKTSLVLCSLLAAMGFVACKNQDKVQGPTDTPSSGVIEITADESFAPVLNQEIAVFENEYSQASIIPIYKSEVDAINLLLQDSVYLAITTRTLTEGENAALEQKKLFAKPVLLATDAVAVIINRENPDSLLSVGQLKKILSGEISSWKQLNPQSKLGDITFVFDNPNSGMLRYLRDSLMRETPLSDKLFAQKTNQEVIDFVEQTPGAMGVVGASWVLDMADTTLLSFIPQIRVMALTDQAVPDKYNTYQPYQAYMATGEYPLARNVYAILSEPRNGLATGFTHFLAGYKAQRVILRAGLVPATQALRIVNVRDEL</sequence>
<dbReference type="AlphaFoldDB" id="A0A9D1KUB2"/>
<dbReference type="EMBL" id="DVLY01000136">
    <property type="protein sequence ID" value="HIT98269.1"/>
    <property type="molecule type" value="Genomic_DNA"/>
</dbReference>
<dbReference type="InterPro" id="IPR050811">
    <property type="entry name" value="Phosphate_ABC_transporter"/>
</dbReference>
<reference evidence="4" key="2">
    <citation type="journal article" date="2021" name="PeerJ">
        <title>Extensive microbial diversity within the chicken gut microbiome revealed by metagenomics and culture.</title>
        <authorList>
            <person name="Gilroy R."/>
            <person name="Ravi A."/>
            <person name="Getino M."/>
            <person name="Pursley I."/>
            <person name="Horton D.L."/>
            <person name="Alikhan N.F."/>
            <person name="Baker D."/>
            <person name="Gharbi K."/>
            <person name="Hall N."/>
            <person name="Watson M."/>
            <person name="Adriaenssens E.M."/>
            <person name="Foster-Nyarko E."/>
            <person name="Jarju S."/>
            <person name="Secka A."/>
            <person name="Antonio M."/>
            <person name="Oren A."/>
            <person name="Chaudhuri R.R."/>
            <person name="La Ragione R."/>
            <person name="Hildebrand F."/>
            <person name="Pallen M.J."/>
        </authorList>
    </citation>
    <scope>NUCLEOTIDE SEQUENCE</scope>
    <source>
        <strain evidence="4">1383</strain>
    </source>
</reference>
<feature type="domain" description="PBP" evidence="3">
    <location>
        <begin position="37"/>
        <end position="294"/>
    </location>
</feature>
<protein>
    <submittedName>
        <fullName evidence="4">Substrate-binding domain-containing protein</fullName>
    </submittedName>
</protein>